<evidence type="ECO:0000256" key="2">
    <source>
        <dbReference type="ARBA" id="ARBA00022679"/>
    </source>
</evidence>
<keyword evidence="3 8" id="KW-0547">Nucleotide-binding</keyword>
<dbReference type="PANTHER" id="PTHR11947">
    <property type="entry name" value="PYRUVATE DEHYDROGENASE KINASE"/>
    <property type="match status" value="1"/>
</dbReference>
<reference evidence="11" key="1">
    <citation type="submission" date="2021-11" db="EMBL/GenBank/DDBJ databases">
        <authorList>
            <person name="Herlambang A."/>
            <person name="Guo Y."/>
            <person name="Takashima Y."/>
            <person name="Nishizawa T."/>
        </authorList>
    </citation>
    <scope>NUCLEOTIDE SEQUENCE</scope>
    <source>
        <strain evidence="11">E1425</strain>
    </source>
</reference>
<keyword evidence="12" id="KW-1185">Reference proteome</keyword>
<dbReference type="InterPro" id="IPR039028">
    <property type="entry name" value="BCKD/PDK"/>
</dbReference>
<dbReference type="GO" id="GO:0005759">
    <property type="term" value="C:mitochondrial matrix"/>
    <property type="evidence" value="ECO:0007669"/>
    <property type="project" value="UniProtKB-SubCell"/>
</dbReference>
<gene>
    <name evidence="11" type="ORF">EMPS_10419</name>
</gene>
<dbReference type="Gene3D" id="3.30.565.10">
    <property type="entry name" value="Histidine kinase-like ATPase, C-terminal domain"/>
    <property type="match status" value="1"/>
</dbReference>
<evidence type="ECO:0000256" key="4">
    <source>
        <dbReference type="ARBA" id="ARBA00022777"/>
    </source>
</evidence>
<name>A0A9P3HJW1_9FUNG</name>
<feature type="compositionally biased region" description="Low complexity" evidence="9">
    <location>
        <begin position="479"/>
        <end position="488"/>
    </location>
</feature>
<dbReference type="Gene3D" id="1.20.140.20">
    <property type="entry name" value="Alpha-ketoacid/pyruvate dehydrogenase kinase, N-terminal domain"/>
    <property type="match status" value="1"/>
</dbReference>
<dbReference type="InterPro" id="IPR036890">
    <property type="entry name" value="HATPase_C_sf"/>
</dbReference>
<sequence>MSHALSMLNNSSNLLPLSVVEMPTFQKIARSYLEDISLMTQIPKPSTPQLEEQFTALLFDLEQRHALKMLTIDQGVRELVVALQGHRDNQANDACSMRRCSVGESSNNSYNCNPCPEDAAAIQSFFNRFYTINLGTRLLIGEHLALKYSNENLVKRLNPLKISQNAIREAQDGFVAHCHQQFSTALAATRPVIAIPTVEILTSCPSSNEMSATYVEEFLRRNIVELLKNAMHATCETHQSRLEGDPWTLAMGTPSTSSAKRSALPPIRLTLVHGEEDVSIKITDEGGGFALSELDRIWSFAHASLTSSSLSAMTTKPSSKTLLFSPPAPFKISMGCGLPLARLIARYFGGDLTVVPLDGHGTDSYLSLYRNDDHLENFPELETEMLDEVDVLVDDLLDRSMTLDSSLVTDSSMGSLSLDPLMADSSVSIPEAEAPSPPPSLPTSMLLGLGKTSPRNSDGATTKLLLPRVESFLPPPSPSLSEPNSPAL</sequence>
<keyword evidence="5 8" id="KW-0067">ATP-binding</keyword>
<dbReference type="EC" id="2.7.11.-" evidence="8"/>
<dbReference type="SUPFAM" id="SSF55874">
    <property type="entry name" value="ATPase domain of HSP90 chaperone/DNA topoisomerase II/histidine kinase"/>
    <property type="match status" value="1"/>
</dbReference>
<dbReference type="Pfam" id="PF10436">
    <property type="entry name" value="BCDHK_Adom3"/>
    <property type="match status" value="1"/>
</dbReference>
<reference evidence="11" key="2">
    <citation type="journal article" date="2022" name="Microbiol. Resour. Announc.">
        <title>Whole-Genome Sequence of Entomortierella parvispora E1425, a Mucoromycotan Fungus Associated with Burkholderiaceae-Related Endosymbiotic Bacteria.</title>
        <authorList>
            <person name="Herlambang A."/>
            <person name="Guo Y."/>
            <person name="Takashima Y."/>
            <person name="Narisawa K."/>
            <person name="Ohta H."/>
            <person name="Nishizawa T."/>
        </authorList>
    </citation>
    <scope>NUCLEOTIDE SEQUENCE</scope>
    <source>
        <strain evidence="11">E1425</strain>
    </source>
</reference>
<keyword evidence="4 8" id="KW-0418">Kinase</keyword>
<comment type="catalytic activity">
    <reaction evidence="7">
        <text>L-seryl-[pyruvate dehydrogenase E1 alpha subunit] + ATP = O-phospho-L-seryl-[pyruvate dehydrogenase E1 alpha subunit] + ADP + H(+)</text>
        <dbReference type="Rhea" id="RHEA:23052"/>
        <dbReference type="Rhea" id="RHEA-COMP:13689"/>
        <dbReference type="Rhea" id="RHEA-COMP:13690"/>
        <dbReference type="ChEBI" id="CHEBI:15378"/>
        <dbReference type="ChEBI" id="CHEBI:29999"/>
        <dbReference type="ChEBI" id="CHEBI:30616"/>
        <dbReference type="ChEBI" id="CHEBI:83421"/>
        <dbReference type="ChEBI" id="CHEBI:456216"/>
        <dbReference type="EC" id="2.7.11.2"/>
    </reaction>
</comment>
<evidence type="ECO:0000313" key="12">
    <source>
        <dbReference type="Proteomes" id="UP000827284"/>
    </source>
</evidence>
<accession>A0A9P3HJW1</accession>
<evidence type="ECO:0000256" key="3">
    <source>
        <dbReference type="ARBA" id="ARBA00022741"/>
    </source>
</evidence>
<proteinExistence type="inferred from homology"/>
<dbReference type="InterPro" id="IPR018955">
    <property type="entry name" value="BCDHK/PDK_N"/>
</dbReference>
<dbReference type="Proteomes" id="UP000827284">
    <property type="component" value="Unassembled WGS sequence"/>
</dbReference>
<evidence type="ECO:0000256" key="5">
    <source>
        <dbReference type="ARBA" id="ARBA00022840"/>
    </source>
</evidence>
<dbReference type="PANTHER" id="PTHR11947:SF3">
    <property type="entry name" value="[PYRUVATE DEHYDROGENASE (ACETYL-TRANSFERRING)] KINASE, MITOCHONDRIAL"/>
    <property type="match status" value="1"/>
</dbReference>
<comment type="similarity">
    <text evidence="1 8">Belongs to the PDK/BCKDK protein kinase family.</text>
</comment>
<dbReference type="InterPro" id="IPR036784">
    <property type="entry name" value="AK/P_DHK_N_sf"/>
</dbReference>
<dbReference type="EMBL" id="BQFW01000014">
    <property type="protein sequence ID" value="GJJ78060.1"/>
    <property type="molecule type" value="Genomic_DNA"/>
</dbReference>
<comment type="subcellular location">
    <subcellularLocation>
        <location evidence="8">Mitochondrion matrix</location>
    </subcellularLocation>
</comment>
<organism evidence="11 12">
    <name type="scientific">Entomortierella parvispora</name>
    <dbReference type="NCBI Taxonomy" id="205924"/>
    <lineage>
        <taxon>Eukaryota</taxon>
        <taxon>Fungi</taxon>
        <taxon>Fungi incertae sedis</taxon>
        <taxon>Mucoromycota</taxon>
        <taxon>Mortierellomycotina</taxon>
        <taxon>Mortierellomycetes</taxon>
        <taxon>Mortierellales</taxon>
        <taxon>Mortierellaceae</taxon>
        <taxon>Entomortierella</taxon>
    </lineage>
</organism>
<protein>
    <recommendedName>
        <fullName evidence="8">Protein-serine/threonine kinase</fullName>
        <ecNumber evidence="8">2.7.11.-</ecNumber>
    </recommendedName>
</protein>
<evidence type="ECO:0000313" key="11">
    <source>
        <dbReference type="EMBL" id="GJJ78060.1"/>
    </source>
</evidence>
<dbReference type="GO" id="GO:0004740">
    <property type="term" value="F:pyruvate dehydrogenase (acetyl-transferring) kinase activity"/>
    <property type="evidence" value="ECO:0007669"/>
    <property type="project" value="UniProtKB-EC"/>
</dbReference>
<dbReference type="GO" id="GO:0005524">
    <property type="term" value="F:ATP binding"/>
    <property type="evidence" value="ECO:0007669"/>
    <property type="project" value="UniProtKB-UniRule"/>
</dbReference>
<evidence type="ECO:0000256" key="7">
    <source>
        <dbReference type="ARBA" id="ARBA00048201"/>
    </source>
</evidence>
<keyword evidence="6 8" id="KW-0496">Mitochondrion</keyword>
<feature type="domain" description="Branched-chain alpha-ketoacid dehydrogenase kinase/Pyruvate dehydrogenase kinase N-terminal" evidence="10">
    <location>
        <begin position="13"/>
        <end position="152"/>
    </location>
</feature>
<feature type="region of interest" description="Disordered" evidence="9">
    <location>
        <begin position="429"/>
        <end position="488"/>
    </location>
</feature>
<evidence type="ECO:0000256" key="8">
    <source>
        <dbReference type="RuleBase" id="RU366032"/>
    </source>
</evidence>
<evidence type="ECO:0000256" key="6">
    <source>
        <dbReference type="ARBA" id="ARBA00023128"/>
    </source>
</evidence>
<keyword evidence="2 8" id="KW-0808">Transferase</keyword>
<evidence type="ECO:0000256" key="1">
    <source>
        <dbReference type="ARBA" id="ARBA00006155"/>
    </source>
</evidence>
<comment type="caution">
    <text evidence="11">The sequence shown here is derived from an EMBL/GenBank/DDBJ whole genome shotgun (WGS) entry which is preliminary data.</text>
</comment>
<evidence type="ECO:0000259" key="10">
    <source>
        <dbReference type="Pfam" id="PF10436"/>
    </source>
</evidence>
<dbReference type="SUPFAM" id="SSF69012">
    <property type="entry name" value="alpha-ketoacid dehydrogenase kinase, N-terminal domain"/>
    <property type="match status" value="1"/>
</dbReference>
<evidence type="ECO:0000256" key="9">
    <source>
        <dbReference type="SAM" id="MobiDB-lite"/>
    </source>
</evidence>
<dbReference type="GO" id="GO:0010906">
    <property type="term" value="P:regulation of glucose metabolic process"/>
    <property type="evidence" value="ECO:0007669"/>
    <property type="project" value="TreeGrafter"/>
</dbReference>
<dbReference type="OrthoDB" id="241648at2759"/>
<dbReference type="AlphaFoldDB" id="A0A9P3HJW1"/>